<name>A0A6J6ZDY9_9ZZZZ</name>
<dbReference type="AlphaFoldDB" id="A0A6J6ZDY9"/>
<reference evidence="1" key="1">
    <citation type="submission" date="2020-05" db="EMBL/GenBank/DDBJ databases">
        <authorList>
            <person name="Chiriac C."/>
            <person name="Salcher M."/>
            <person name="Ghai R."/>
            <person name="Kavagutti S V."/>
        </authorList>
    </citation>
    <scope>NUCLEOTIDE SEQUENCE</scope>
</reference>
<proteinExistence type="predicted"/>
<sequence>MIDVTEILVHWHAGRSQVQIADSLGVDRKTVRKCTAAALGAGLAPGGAALGEAEWVALVRGWFPELVDTRLRQSSWPAIEVFHDKIKDLLEEVTISTIHQGTVALTDRPGWVRVAG</sequence>
<organism evidence="1">
    <name type="scientific">freshwater metagenome</name>
    <dbReference type="NCBI Taxonomy" id="449393"/>
    <lineage>
        <taxon>unclassified sequences</taxon>
        <taxon>metagenomes</taxon>
        <taxon>ecological metagenomes</taxon>
    </lineage>
</organism>
<protein>
    <submittedName>
        <fullName evidence="1">Unannotated protein</fullName>
    </submittedName>
</protein>
<evidence type="ECO:0000313" key="1">
    <source>
        <dbReference type="EMBL" id="CAB4820031.1"/>
    </source>
</evidence>
<dbReference type="EMBL" id="CAFABK010000002">
    <property type="protein sequence ID" value="CAB4820031.1"/>
    <property type="molecule type" value="Genomic_DNA"/>
</dbReference>
<accession>A0A6J6ZDY9</accession>
<gene>
    <name evidence="1" type="ORF">UFOPK3204_00096</name>
</gene>